<evidence type="ECO:0000313" key="1">
    <source>
        <dbReference type="EMBL" id="CAG8787139.1"/>
    </source>
</evidence>
<dbReference type="Proteomes" id="UP000789920">
    <property type="component" value="Unassembled WGS sequence"/>
</dbReference>
<dbReference type="EMBL" id="CAJVQC010049097">
    <property type="protein sequence ID" value="CAG8787139.1"/>
    <property type="molecule type" value="Genomic_DNA"/>
</dbReference>
<organism evidence="1 2">
    <name type="scientific">Racocetra persica</name>
    <dbReference type="NCBI Taxonomy" id="160502"/>
    <lineage>
        <taxon>Eukaryota</taxon>
        <taxon>Fungi</taxon>
        <taxon>Fungi incertae sedis</taxon>
        <taxon>Mucoromycota</taxon>
        <taxon>Glomeromycotina</taxon>
        <taxon>Glomeromycetes</taxon>
        <taxon>Diversisporales</taxon>
        <taxon>Gigasporaceae</taxon>
        <taxon>Racocetra</taxon>
    </lineage>
</organism>
<name>A0ACA9RCD1_9GLOM</name>
<feature type="non-terminal residue" evidence="1">
    <location>
        <position position="1"/>
    </location>
</feature>
<sequence length="116" mass="13177">VDFREGQRGTNPRLENGYFPALDSLSFSNAMSINEFLNVLEENIVYDISGDDKIIEKLVSVFSPKNTDESNKIDEDRDDSNELPIINATAVLENLNNVRLFLLQQEETGRQLKVLD</sequence>
<feature type="non-terminal residue" evidence="1">
    <location>
        <position position="116"/>
    </location>
</feature>
<accession>A0ACA9RCD1</accession>
<evidence type="ECO:0000313" key="2">
    <source>
        <dbReference type="Proteomes" id="UP000789920"/>
    </source>
</evidence>
<gene>
    <name evidence="1" type="ORF">RPERSI_LOCUS18490</name>
</gene>
<protein>
    <submittedName>
        <fullName evidence="1">19332_t:CDS:1</fullName>
    </submittedName>
</protein>
<reference evidence="1" key="1">
    <citation type="submission" date="2021-06" db="EMBL/GenBank/DDBJ databases">
        <authorList>
            <person name="Kallberg Y."/>
            <person name="Tangrot J."/>
            <person name="Rosling A."/>
        </authorList>
    </citation>
    <scope>NUCLEOTIDE SEQUENCE</scope>
    <source>
        <strain evidence="1">MA461A</strain>
    </source>
</reference>
<keyword evidence="2" id="KW-1185">Reference proteome</keyword>
<comment type="caution">
    <text evidence="1">The sequence shown here is derived from an EMBL/GenBank/DDBJ whole genome shotgun (WGS) entry which is preliminary data.</text>
</comment>
<proteinExistence type="predicted"/>